<dbReference type="EMBL" id="CALNXI010000592">
    <property type="protein sequence ID" value="CAH3029799.1"/>
    <property type="molecule type" value="Genomic_DNA"/>
</dbReference>
<evidence type="ECO:0000313" key="2">
    <source>
        <dbReference type="Proteomes" id="UP001159427"/>
    </source>
</evidence>
<feature type="non-terminal residue" evidence="1">
    <location>
        <position position="1"/>
    </location>
</feature>
<protein>
    <submittedName>
        <fullName evidence="1">Uncharacterized protein</fullName>
    </submittedName>
</protein>
<name>A0ABN8MME4_9CNID</name>
<comment type="caution">
    <text evidence="1">The sequence shown here is derived from an EMBL/GenBank/DDBJ whole genome shotgun (WGS) entry which is preliminary data.</text>
</comment>
<keyword evidence="2" id="KW-1185">Reference proteome</keyword>
<organism evidence="1 2">
    <name type="scientific">Porites evermanni</name>
    <dbReference type="NCBI Taxonomy" id="104178"/>
    <lineage>
        <taxon>Eukaryota</taxon>
        <taxon>Metazoa</taxon>
        <taxon>Cnidaria</taxon>
        <taxon>Anthozoa</taxon>
        <taxon>Hexacorallia</taxon>
        <taxon>Scleractinia</taxon>
        <taxon>Fungiina</taxon>
        <taxon>Poritidae</taxon>
        <taxon>Porites</taxon>
    </lineage>
</organism>
<evidence type="ECO:0000313" key="1">
    <source>
        <dbReference type="EMBL" id="CAH3029799.1"/>
    </source>
</evidence>
<gene>
    <name evidence="1" type="ORF">PEVE_00036775</name>
</gene>
<proteinExistence type="predicted"/>
<reference evidence="1 2" key="1">
    <citation type="submission" date="2022-05" db="EMBL/GenBank/DDBJ databases">
        <authorList>
            <consortium name="Genoscope - CEA"/>
            <person name="William W."/>
        </authorList>
    </citation>
    <scope>NUCLEOTIDE SEQUENCE [LARGE SCALE GENOMIC DNA]</scope>
</reference>
<feature type="non-terminal residue" evidence="1">
    <location>
        <position position="366"/>
    </location>
</feature>
<dbReference type="Proteomes" id="UP001159427">
    <property type="component" value="Unassembled WGS sequence"/>
</dbReference>
<accession>A0ABN8MME4</accession>
<sequence>LLVRELENQKLVLKRNHHPYYSVQAFMNKDAYGEWVRLEEEKINSLIKSFWHNSYPSVTELPLGSEYHEQYVDLMKRLIRFESKHKEPHPVHGGVTPTEPLSPTACKLLKEFELRYGIGLLFCKICYLEYLVKYLENKLWYITHVTDCVEDVMDHVFKCPEIYVEKEFKMLLSILSDLLGKTKYSLASMRKIFPQNRPEDGVPKLVALFKLCLESAIQLQSQFRDVFSTRQMAMDFTSNLPKEPLEDLLASCIETEIEGRYDRRKVIAADDLGRNCSPPQLLLNVIMDIRQEVKDYEDYRIAFCSVFDITKLAAVKFYSLLMSDIVHLCESPRRRCRRDLVDPNMLCLAFRLSDLDEKWAKFIPFR</sequence>